<dbReference type="Pfam" id="PF00892">
    <property type="entry name" value="EamA"/>
    <property type="match status" value="1"/>
</dbReference>
<evidence type="ECO:0000259" key="6">
    <source>
        <dbReference type="Pfam" id="PF00892"/>
    </source>
</evidence>
<dbReference type="EMBL" id="OC925548">
    <property type="protein sequence ID" value="CAD7656196.1"/>
    <property type="molecule type" value="Genomic_DNA"/>
</dbReference>
<dbReference type="OrthoDB" id="306876at2759"/>
<evidence type="ECO:0000313" key="7">
    <source>
        <dbReference type="EMBL" id="CAD7656196.1"/>
    </source>
</evidence>
<dbReference type="PANTHER" id="PTHR22911:SF6">
    <property type="entry name" value="SOLUTE CARRIER FAMILY 35 MEMBER G1"/>
    <property type="match status" value="1"/>
</dbReference>
<name>A0A7R9MA16_9ACAR</name>
<feature type="domain" description="EamA" evidence="6">
    <location>
        <begin position="14"/>
        <end position="112"/>
    </location>
</feature>
<protein>
    <recommendedName>
        <fullName evidence="6">EamA domain-containing protein</fullName>
    </recommendedName>
</protein>
<dbReference type="PANTHER" id="PTHR22911">
    <property type="entry name" value="ACYL-MALONYL CONDENSING ENZYME-RELATED"/>
    <property type="match status" value="1"/>
</dbReference>
<dbReference type="AlphaFoldDB" id="A0A7R9MA16"/>
<feature type="transmembrane region" description="Helical" evidence="5">
    <location>
        <begin position="12"/>
        <end position="36"/>
    </location>
</feature>
<feature type="transmembrane region" description="Helical" evidence="5">
    <location>
        <begin position="75"/>
        <end position="95"/>
    </location>
</feature>
<evidence type="ECO:0000256" key="1">
    <source>
        <dbReference type="ARBA" id="ARBA00004141"/>
    </source>
</evidence>
<sequence>MSRKKLDIRAIPGAGIICAIISVIFWSTAGLCIKLSDDVHALEVLTISAIIQSVIYLSVMLYQKVDYLGHKNERIYLFLRCTLGTVSMACLYTSYRLIPLSDATTIRFTAPFM</sequence>
<keyword evidence="2 5" id="KW-0812">Transmembrane</keyword>
<evidence type="ECO:0000313" key="8">
    <source>
        <dbReference type="Proteomes" id="UP000728032"/>
    </source>
</evidence>
<evidence type="ECO:0000256" key="2">
    <source>
        <dbReference type="ARBA" id="ARBA00022692"/>
    </source>
</evidence>
<accession>A0A7R9MA16</accession>
<proteinExistence type="predicted"/>
<organism evidence="7">
    <name type="scientific">Oppiella nova</name>
    <dbReference type="NCBI Taxonomy" id="334625"/>
    <lineage>
        <taxon>Eukaryota</taxon>
        <taxon>Metazoa</taxon>
        <taxon>Ecdysozoa</taxon>
        <taxon>Arthropoda</taxon>
        <taxon>Chelicerata</taxon>
        <taxon>Arachnida</taxon>
        <taxon>Acari</taxon>
        <taxon>Acariformes</taxon>
        <taxon>Sarcoptiformes</taxon>
        <taxon>Oribatida</taxon>
        <taxon>Brachypylina</taxon>
        <taxon>Oppioidea</taxon>
        <taxon>Oppiidae</taxon>
        <taxon>Oppiella</taxon>
    </lineage>
</organism>
<feature type="transmembrane region" description="Helical" evidence="5">
    <location>
        <begin position="42"/>
        <end position="63"/>
    </location>
</feature>
<dbReference type="EMBL" id="CAJPVJ010010723">
    <property type="protein sequence ID" value="CAG2173383.1"/>
    <property type="molecule type" value="Genomic_DNA"/>
</dbReference>
<gene>
    <name evidence="7" type="ORF">ONB1V03_LOCUS12836</name>
</gene>
<keyword evidence="8" id="KW-1185">Reference proteome</keyword>
<keyword evidence="3 5" id="KW-1133">Transmembrane helix</keyword>
<dbReference type="Proteomes" id="UP000728032">
    <property type="component" value="Unassembled WGS sequence"/>
</dbReference>
<reference evidence="7" key="1">
    <citation type="submission" date="2020-11" db="EMBL/GenBank/DDBJ databases">
        <authorList>
            <person name="Tran Van P."/>
        </authorList>
    </citation>
    <scope>NUCLEOTIDE SEQUENCE</scope>
</reference>
<evidence type="ECO:0000256" key="4">
    <source>
        <dbReference type="ARBA" id="ARBA00023136"/>
    </source>
</evidence>
<keyword evidence="4 5" id="KW-0472">Membrane</keyword>
<dbReference type="InterPro" id="IPR000620">
    <property type="entry name" value="EamA_dom"/>
</dbReference>
<dbReference type="GO" id="GO:0016020">
    <property type="term" value="C:membrane"/>
    <property type="evidence" value="ECO:0007669"/>
    <property type="project" value="UniProtKB-SubCell"/>
</dbReference>
<comment type="subcellular location">
    <subcellularLocation>
        <location evidence="1">Membrane</location>
        <topology evidence="1">Multi-pass membrane protein</topology>
    </subcellularLocation>
</comment>
<evidence type="ECO:0000256" key="5">
    <source>
        <dbReference type="SAM" id="Phobius"/>
    </source>
</evidence>
<evidence type="ECO:0000256" key="3">
    <source>
        <dbReference type="ARBA" id="ARBA00022989"/>
    </source>
</evidence>